<sequence>MRDNNMQNFLVPMVVEQTGRGERGYDIYSRLLVDRIVFLGTPVDDMVANLIIAQLLFLQMSDPKKDIHLYINSPGGSVTAGLAIYDTMQFLTCDVNTYCIGQAASMGAVLLCGGTKGKRYALPNANIMIHQVLGGAEGQASDVEIRVKYMLRLKQRLNGIISKHTGKPIEQVEKDCDRDNFMTSDEAKAYGLVDEVVQSRKEIHTLVAGQVDKKD</sequence>
<dbReference type="Pfam" id="PF00574">
    <property type="entry name" value="CLP_protease"/>
    <property type="match status" value="1"/>
</dbReference>
<dbReference type="Gene3D" id="3.90.226.10">
    <property type="entry name" value="2-enoyl-CoA Hydratase, Chain A, domain 1"/>
    <property type="match status" value="1"/>
</dbReference>
<dbReference type="InterPro" id="IPR018215">
    <property type="entry name" value="ClpP_Ser_AS"/>
</dbReference>
<comment type="catalytic activity">
    <reaction evidence="6 7 8">
        <text>Hydrolysis of proteins to small peptides in the presence of ATP and magnesium. alpha-casein is the usual test substrate. In the absence of ATP, only oligopeptides shorter than five residues are hydrolyzed (such as succinyl-Leu-Tyr-|-NHMec, and Leu-Tyr-Leu-|-Tyr-Trp, in which cleavage of the -Tyr-|-Leu- and -Tyr-|-Trp bonds also occurs).</text>
        <dbReference type="EC" id="3.4.21.92"/>
    </reaction>
</comment>
<dbReference type="NCBIfam" id="NF009205">
    <property type="entry name" value="PRK12553.1"/>
    <property type="match status" value="1"/>
</dbReference>
<keyword evidence="4 7" id="KW-0378">Hydrolase</keyword>
<dbReference type="GO" id="GO:0004252">
    <property type="term" value="F:serine-type endopeptidase activity"/>
    <property type="evidence" value="ECO:0007669"/>
    <property type="project" value="UniProtKB-UniRule"/>
</dbReference>
<dbReference type="EC" id="3.4.21.92" evidence="7"/>
<comment type="subunit">
    <text evidence="7">Fourteen ClpP subunits assemble into 2 heptameric rings which stack back to back to give a disk-like structure with a central cavity, resembling the structure of eukaryotic proteasomes.</text>
</comment>
<reference evidence="10 11" key="1">
    <citation type="journal article" date="2011" name="J. Bacteriol.">
        <title>Genome sequence of 'Pedosphaera parvula' Ellin514, an aerobic Verrucomicrobial isolate from pasture soil.</title>
        <authorList>
            <person name="Kant R."/>
            <person name="van Passel M.W."/>
            <person name="Sangwan P."/>
            <person name="Palva A."/>
            <person name="Lucas S."/>
            <person name="Copeland A."/>
            <person name="Lapidus A."/>
            <person name="Glavina Del Rio T."/>
            <person name="Dalin E."/>
            <person name="Tice H."/>
            <person name="Bruce D."/>
            <person name="Goodwin L."/>
            <person name="Pitluck S."/>
            <person name="Chertkov O."/>
            <person name="Larimer F.W."/>
            <person name="Land M.L."/>
            <person name="Hauser L."/>
            <person name="Brettin T.S."/>
            <person name="Detter J.C."/>
            <person name="Han S."/>
            <person name="de Vos W.M."/>
            <person name="Janssen P.H."/>
            <person name="Smidt H."/>
        </authorList>
    </citation>
    <scope>NUCLEOTIDE SEQUENCE [LARGE SCALE GENOMIC DNA]</scope>
    <source>
        <strain evidence="10 11">Ellin514</strain>
    </source>
</reference>
<dbReference type="InterPro" id="IPR029045">
    <property type="entry name" value="ClpP/crotonase-like_dom_sf"/>
</dbReference>
<dbReference type="NCBIfam" id="TIGR00493">
    <property type="entry name" value="clpP"/>
    <property type="match status" value="1"/>
</dbReference>
<dbReference type="GO" id="GO:0004176">
    <property type="term" value="F:ATP-dependent peptidase activity"/>
    <property type="evidence" value="ECO:0007669"/>
    <property type="project" value="InterPro"/>
</dbReference>
<evidence type="ECO:0000256" key="9">
    <source>
        <dbReference type="RuleBase" id="RU003567"/>
    </source>
</evidence>
<feature type="active site" description="Nucleophile" evidence="7">
    <location>
        <position position="105"/>
    </location>
</feature>
<evidence type="ECO:0000256" key="5">
    <source>
        <dbReference type="ARBA" id="ARBA00022825"/>
    </source>
</evidence>
<dbReference type="SUPFAM" id="SSF52096">
    <property type="entry name" value="ClpP/crotonase"/>
    <property type="match status" value="1"/>
</dbReference>
<dbReference type="NCBIfam" id="NF001368">
    <property type="entry name" value="PRK00277.1"/>
    <property type="match status" value="1"/>
</dbReference>
<dbReference type="CDD" id="cd07017">
    <property type="entry name" value="S14_ClpP_2"/>
    <property type="match status" value="1"/>
</dbReference>
<organism evidence="10 11">
    <name type="scientific">Pedosphaera parvula (strain Ellin514)</name>
    <dbReference type="NCBI Taxonomy" id="320771"/>
    <lineage>
        <taxon>Bacteria</taxon>
        <taxon>Pseudomonadati</taxon>
        <taxon>Verrucomicrobiota</taxon>
        <taxon>Pedosphaerae</taxon>
        <taxon>Pedosphaerales</taxon>
        <taxon>Pedosphaeraceae</taxon>
        <taxon>Pedosphaera</taxon>
    </lineage>
</organism>
<keyword evidence="3 7" id="KW-0645">Protease</keyword>
<dbReference type="STRING" id="320771.Cflav_PD2102"/>
<keyword evidence="2 7" id="KW-0963">Cytoplasm</keyword>
<dbReference type="AlphaFoldDB" id="B9XLK3"/>
<dbReference type="OrthoDB" id="9802800at2"/>
<dbReference type="PANTHER" id="PTHR10381">
    <property type="entry name" value="ATP-DEPENDENT CLP PROTEASE PROTEOLYTIC SUBUNIT"/>
    <property type="match status" value="1"/>
</dbReference>
<evidence type="ECO:0000256" key="6">
    <source>
        <dbReference type="ARBA" id="ARBA00034021"/>
    </source>
</evidence>
<evidence type="ECO:0000256" key="1">
    <source>
        <dbReference type="ARBA" id="ARBA00007039"/>
    </source>
</evidence>
<accession>B9XLK3</accession>
<feature type="active site" evidence="8">
    <location>
        <position position="105"/>
    </location>
</feature>
<dbReference type="GO" id="GO:0005737">
    <property type="term" value="C:cytoplasm"/>
    <property type="evidence" value="ECO:0007669"/>
    <property type="project" value="UniProtKB-SubCell"/>
</dbReference>
<keyword evidence="5 7" id="KW-0720">Serine protease</keyword>
<name>B9XLK3_PEDPL</name>
<protein>
    <recommendedName>
        <fullName evidence="7 9">ATP-dependent Clp protease proteolytic subunit</fullName>
        <ecNumber evidence="7">3.4.21.92</ecNumber>
    </recommendedName>
    <alternativeName>
        <fullName evidence="7">Endopeptidase Clp</fullName>
    </alternativeName>
</protein>
<dbReference type="PANTHER" id="PTHR10381:SF70">
    <property type="entry name" value="ATP-DEPENDENT CLP PROTEASE PROTEOLYTIC SUBUNIT"/>
    <property type="match status" value="1"/>
</dbReference>
<dbReference type="EMBL" id="ABOX02000030">
    <property type="protein sequence ID" value="EEF59251.1"/>
    <property type="molecule type" value="Genomic_DNA"/>
</dbReference>
<dbReference type="PROSITE" id="PS00381">
    <property type="entry name" value="CLP_PROTEASE_SER"/>
    <property type="match status" value="1"/>
</dbReference>
<proteinExistence type="inferred from homology"/>
<feature type="active site" evidence="7">
    <location>
        <position position="130"/>
    </location>
</feature>
<dbReference type="FunFam" id="3.90.226.10:FF:000001">
    <property type="entry name" value="ATP-dependent Clp protease proteolytic subunit"/>
    <property type="match status" value="1"/>
</dbReference>
<comment type="function">
    <text evidence="7">Cleaves peptides in various proteins in a process that requires ATP hydrolysis. Has a chymotrypsin-like activity. Plays a major role in the degradation of misfolded proteins.</text>
</comment>
<evidence type="ECO:0000256" key="4">
    <source>
        <dbReference type="ARBA" id="ARBA00022801"/>
    </source>
</evidence>
<dbReference type="HAMAP" id="MF_00444">
    <property type="entry name" value="ClpP"/>
    <property type="match status" value="1"/>
</dbReference>
<evidence type="ECO:0000256" key="3">
    <source>
        <dbReference type="ARBA" id="ARBA00022670"/>
    </source>
</evidence>
<comment type="subcellular location">
    <subcellularLocation>
        <location evidence="7">Cytoplasm</location>
    </subcellularLocation>
</comment>
<dbReference type="PRINTS" id="PR00127">
    <property type="entry name" value="CLPPROTEASEP"/>
</dbReference>
<comment type="similarity">
    <text evidence="1 7 9">Belongs to the peptidase S14 family.</text>
</comment>
<gene>
    <name evidence="7" type="primary">clpP</name>
    <name evidence="10" type="ORF">Cflav_PD2102</name>
</gene>
<evidence type="ECO:0000313" key="10">
    <source>
        <dbReference type="EMBL" id="EEF59251.1"/>
    </source>
</evidence>
<dbReference type="MEROPS" id="S14.001"/>
<evidence type="ECO:0000256" key="8">
    <source>
        <dbReference type="PROSITE-ProRule" id="PRU10085"/>
    </source>
</evidence>
<dbReference type="GO" id="GO:0006515">
    <property type="term" value="P:protein quality control for misfolded or incompletely synthesized proteins"/>
    <property type="evidence" value="ECO:0007669"/>
    <property type="project" value="TreeGrafter"/>
</dbReference>
<keyword evidence="11" id="KW-1185">Reference proteome</keyword>
<dbReference type="GO" id="GO:0051117">
    <property type="term" value="F:ATPase binding"/>
    <property type="evidence" value="ECO:0007669"/>
    <property type="project" value="TreeGrafter"/>
</dbReference>
<comment type="caution">
    <text evidence="10">The sequence shown here is derived from an EMBL/GenBank/DDBJ whole genome shotgun (WGS) entry which is preliminary data.</text>
</comment>
<dbReference type="GO" id="GO:0009368">
    <property type="term" value="C:endopeptidase Clp complex"/>
    <property type="evidence" value="ECO:0007669"/>
    <property type="project" value="TreeGrafter"/>
</dbReference>
<dbReference type="InterPro" id="IPR001907">
    <property type="entry name" value="ClpP"/>
</dbReference>
<evidence type="ECO:0000313" key="11">
    <source>
        <dbReference type="Proteomes" id="UP000003688"/>
    </source>
</evidence>
<dbReference type="Proteomes" id="UP000003688">
    <property type="component" value="Unassembled WGS sequence"/>
</dbReference>
<dbReference type="InterPro" id="IPR023562">
    <property type="entry name" value="ClpP/TepA"/>
</dbReference>
<evidence type="ECO:0000256" key="2">
    <source>
        <dbReference type="ARBA" id="ARBA00022490"/>
    </source>
</evidence>
<evidence type="ECO:0000256" key="7">
    <source>
        <dbReference type="HAMAP-Rule" id="MF_00444"/>
    </source>
</evidence>